<dbReference type="Proteomes" id="UP001055072">
    <property type="component" value="Unassembled WGS sequence"/>
</dbReference>
<proteinExistence type="predicted"/>
<keyword evidence="2" id="KW-1185">Reference proteome</keyword>
<dbReference type="EMBL" id="MU274900">
    <property type="protein sequence ID" value="KAI0095083.1"/>
    <property type="molecule type" value="Genomic_DNA"/>
</dbReference>
<evidence type="ECO:0000313" key="1">
    <source>
        <dbReference type="EMBL" id="KAI0095083.1"/>
    </source>
</evidence>
<keyword evidence="1" id="KW-0238">DNA-binding</keyword>
<evidence type="ECO:0000313" key="2">
    <source>
        <dbReference type="Proteomes" id="UP001055072"/>
    </source>
</evidence>
<sequence length="310" mass="34981">MRPATRTTRATRVTNVEELDIVPFSQSAASCRSSRTGTPASDRGKKPRHRMTDKQLERLEALYQEDTHPTRERKQALGDDVGMDTRTVTVWFQNRRQLAKKQSSIVNSTQPMSRQPLSAVPQHANKHSRQSSVSSFSQLSFSDRVTPQPYSVSRQVKRELWEYLPSTPPSLPTSAATSAMPSPLSKKFKRSLEVYPELDKENANRKRKPVLEWACARMVKRQRLQPTENIDDCGDETEDEDLEDTLIDIEADLAGDTIGKPKFNQGSRTTDSGSLEAVVIPPEYKAKFDDDIIFGASLLLTFTYAFRSKS</sequence>
<organism evidence="1 2">
    <name type="scientific">Irpex rosettiformis</name>
    <dbReference type="NCBI Taxonomy" id="378272"/>
    <lineage>
        <taxon>Eukaryota</taxon>
        <taxon>Fungi</taxon>
        <taxon>Dikarya</taxon>
        <taxon>Basidiomycota</taxon>
        <taxon>Agaricomycotina</taxon>
        <taxon>Agaricomycetes</taxon>
        <taxon>Polyporales</taxon>
        <taxon>Irpicaceae</taxon>
        <taxon>Irpex</taxon>
    </lineage>
</organism>
<reference evidence="1" key="1">
    <citation type="journal article" date="2021" name="Environ. Microbiol.">
        <title>Gene family expansions and transcriptome signatures uncover fungal adaptations to wood decay.</title>
        <authorList>
            <person name="Hage H."/>
            <person name="Miyauchi S."/>
            <person name="Viragh M."/>
            <person name="Drula E."/>
            <person name="Min B."/>
            <person name="Chaduli D."/>
            <person name="Navarro D."/>
            <person name="Favel A."/>
            <person name="Norest M."/>
            <person name="Lesage-Meessen L."/>
            <person name="Balint B."/>
            <person name="Merenyi Z."/>
            <person name="de Eugenio L."/>
            <person name="Morin E."/>
            <person name="Martinez A.T."/>
            <person name="Baldrian P."/>
            <person name="Stursova M."/>
            <person name="Martinez M.J."/>
            <person name="Novotny C."/>
            <person name="Magnuson J.K."/>
            <person name="Spatafora J.W."/>
            <person name="Maurice S."/>
            <person name="Pangilinan J."/>
            <person name="Andreopoulos W."/>
            <person name="LaButti K."/>
            <person name="Hundley H."/>
            <person name="Na H."/>
            <person name="Kuo A."/>
            <person name="Barry K."/>
            <person name="Lipzen A."/>
            <person name="Henrissat B."/>
            <person name="Riley R."/>
            <person name="Ahrendt S."/>
            <person name="Nagy L.G."/>
            <person name="Grigoriev I.V."/>
            <person name="Martin F."/>
            <person name="Rosso M.N."/>
        </authorList>
    </citation>
    <scope>NUCLEOTIDE SEQUENCE</scope>
    <source>
        <strain evidence="1">CBS 384.51</strain>
    </source>
</reference>
<comment type="caution">
    <text evidence="1">The sequence shown here is derived from an EMBL/GenBank/DDBJ whole genome shotgun (WGS) entry which is preliminary data.</text>
</comment>
<name>A0ACB8UL77_9APHY</name>
<gene>
    <name evidence="1" type="ORF">BDY19DRAFT_916213</name>
</gene>
<keyword evidence="1" id="KW-0371">Homeobox</keyword>
<accession>A0ACB8UL77</accession>
<protein>
    <submittedName>
        <fullName evidence="1">Homeobox domain-containing protein</fullName>
    </submittedName>
</protein>